<feature type="compositionally biased region" description="Pro residues" evidence="1">
    <location>
        <begin position="130"/>
        <end position="140"/>
    </location>
</feature>
<dbReference type="PRINTS" id="PR01217">
    <property type="entry name" value="PRICHEXTENSN"/>
</dbReference>
<proteinExistence type="predicted"/>
<evidence type="ECO:0000256" key="1">
    <source>
        <dbReference type="SAM" id="MobiDB-lite"/>
    </source>
</evidence>
<protein>
    <submittedName>
        <fullName evidence="2">Uncharacterized protein</fullName>
    </submittedName>
</protein>
<dbReference type="Pfam" id="PF20060">
    <property type="entry name" value="DUF6459"/>
    <property type="match status" value="1"/>
</dbReference>
<dbReference type="InterPro" id="IPR045596">
    <property type="entry name" value="DUF6459"/>
</dbReference>
<evidence type="ECO:0000313" key="2">
    <source>
        <dbReference type="EMBL" id="TWF87117.1"/>
    </source>
</evidence>
<reference evidence="2 3" key="1">
    <citation type="submission" date="2019-06" db="EMBL/GenBank/DDBJ databases">
        <title>Sequencing the genomes of 1000 actinobacteria strains.</title>
        <authorList>
            <person name="Klenk H.-P."/>
        </authorList>
    </citation>
    <scope>NUCLEOTIDE SEQUENCE [LARGE SCALE GENOMIC DNA]</scope>
    <source>
        <strain evidence="2 3">DSM 41695</strain>
    </source>
</reference>
<dbReference type="AlphaFoldDB" id="A0A561TJ12"/>
<dbReference type="EMBL" id="VIWV01000001">
    <property type="protein sequence ID" value="TWF87117.1"/>
    <property type="molecule type" value="Genomic_DNA"/>
</dbReference>
<feature type="compositionally biased region" description="Pro residues" evidence="1">
    <location>
        <begin position="25"/>
        <end position="37"/>
    </location>
</feature>
<feature type="compositionally biased region" description="Basic residues" evidence="1">
    <location>
        <begin position="1"/>
        <end position="13"/>
    </location>
</feature>
<sequence>MHKVMTRAQHRPGTRPPARRDPRRPGTPTPLRTPAPSPRGGRPTPSPDGEHLAASHDGGHPAPSDDDRHPAPPHAGGHPAPPTPRTPAGRSVPAAPPGTGHLPARRPATALLPDGGRPVPAAVRTGTTPPRVPTGGPAPAPSAGGGRPASSGPSTRPADNRPPSPAARTRRPASPAGSFPGTRGAAVPRSGRAPLRPVVPQPRPTDRFADLLLAVLSGQRPVHAMLRHTAGQAYDELVRLAERGPLRTRGARPVVRDIGWFEPREGAIEAFARIGAGDRLRAMAFRLELGRDLRWRCTAVELGGPRPPRADTA</sequence>
<keyword evidence="3" id="KW-1185">Reference proteome</keyword>
<feature type="region of interest" description="Disordered" evidence="1">
    <location>
        <begin position="1"/>
        <end position="202"/>
    </location>
</feature>
<organism evidence="2 3">
    <name type="scientific">Streptomyces capillispiralis</name>
    <dbReference type="NCBI Taxonomy" id="68182"/>
    <lineage>
        <taxon>Bacteria</taxon>
        <taxon>Bacillati</taxon>
        <taxon>Actinomycetota</taxon>
        <taxon>Actinomycetes</taxon>
        <taxon>Kitasatosporales</taxon>
        <taxon>Streptomycetaceae</taxon>
        <taxon>Streptomyces</taxon>
    </lineage>
</organism>
<comment type="caution">
    <text evidence="2">The sequence shown here is derived from an EMBL/GenBank/DDBJ whole genome shotgun (WGS) entry which is preliminary data.</text>
</comment>
<feature type="compositionally biased region" description="Low complexity" evidence="1">
    <location>
        <begin position="148"/>
        <end position="157"/>
    </location>
</feature>
<accession>A0A561TJ12</accession>
<gene>
    <name evidence="2" type="ORF">FHX78_114117</name>
</gene>
<feature type="compositionally biased region" description="Basic and acidic residues" evidence="1">
    <location>
        <begin position="48"/>
        <end position="70"/>
    </location>
</feature>
<evidence type="ECO:0000313" key="3">
    <source>
        <dbReference type="Proteomes" id="UP000316603"/>
    </source>
</evidence>
<name>A0A561TJ12_9ACTN</name>
<dbReference type="OrthoDB" id="3218510at2"/>
<dbReference type="Proteomes" id="UP000316603">
    <property type="component" value="Unassembled WGS sequence"/>
</dbReference>